<dbReference type="EMBL" id="JAVJAN010000042">
    <property type="protein sequence ID" value="MDR5588534.1"/>
    <property type="molecule type" value="Genomic_DNA"/>
</dbReference>
<keyword evidence="2" id="KW-1185">Reference proteome</keyword>
<name>A0ABU1EKP3_9CLOT</name>
<evidence type="ECO:0000313" key="1">
    <source>
        <dbReference type="EMBL" id="MDR5588534.1"/>
    </source>
</evidence>
<sequence>MFGQDHVEIKSIKSDYQERIRNKKRDGFLKGIIEKEFFKFRNQRNKNKDRFYITRCIEFEKGRIPYIFVIAIGQEVTHENDYTKYLDNIGEKFYDVLTNELNLVYNDIKEKNESKGA</sequence>
<accession>A0ABU1EKP3</accession>
<comment type="caution">
    <text evidence="1">The sequence shown here is derived from an EMBL/GenBank/DDBJ whole genome shotgun (WGS) entry which is preliminary data.</text>
</comment>
<proteinExistence type="predicted"/>
<dbReference type="Proteomes" id="UP001256646">
    <property type="component" value="Unassembled WGS sequence"/>
</dbReference>
<organism evidence="1 2">
    <name type="scientific">Clostridium aquiflavi</name>
    <dbReference type="NCBI Taxonomy" id="3073603"/>
    <lineage>
        <taxon>Bacteria</taxon>
        <taxon>Bacillati</taxon>
        <taxon>Bacillota</taxon>
        <taxon>Clostridia</taxon>
        <taxon>Eubacteriales</taxon>
        <taxon>Clostridiaceae</taxon>
        <taxon>Clostridium</taxon>
    </lineage>
</organism>
<dbReference type="RefSeq" id="WP_309556818.1">
    <property type="nucleotide sequence ID" value="NZ_JAVJAN010000042.1"/>
</dbReference>
<gene>
    <name evidence="1" type="ORF">RGC78_13755</name>
</gene>
<reference evidence="1 2" key="1">
    <citation type="submission" date="2023-09" db="EMBL/GenBank/DDBJ databases">
        <authorList>
            <person name="Zhai L."/>
        </authorList>
    </citation>
    <scope>NUCLEOTIDE SEQUENCE [LARGE SCALE GENOMIC DNA]</scope>
    <source>
        <strain evidence="1 2">5 N-1</strain>
    </source>
</reference>
<evidence type="ECO:0000313" key="2">
    <source>
        <dbReference type="Proteomes" id="UP001256646"/>
    </source>
</evidence>
<protein>
    <submittedName>
        <fullName evidence="1">Uncharacterized protein</fullName>
    </submittedName>
</protein>